<name>A0A3T1D5S8_9BACL</name>
<dbReference type="KEGG" id="cohn:KCTCHS21_28620"/>
<sequence length="303" mass="35033">MILNEDISSLSLYKDVVEIAEQKGIEIIFSTLEEEKSSSELGVSSFNPEKKIIQIEIRPSVINRVEVFIHELLHAKSYLLGNPYIQSYSMIQINPYFHNIIGSINNSFHHHIMVYPEMKRLGYNQDDIDKQFIDNILENCDKVFEGTEKLAHAVNLLELYLRSPESILNVEHKIKKTQSDEYQLFIDLKNSILPITSPLEMRAAYAKVLKKLNEFVYQIANESLYLNIIILVSPIFPDSYLEKSAAFSLYTLKLKGYPHVFVLDKDHNQCCYFLSNNGKDLDKNYVNNILKESKLSDLIKMLS</sequence>
<reference evidence="1 2" key="1">
    <citation type="submission" date="2019-01" db="EMBL/GenBank/DDBJ databases">
        <title>Complete genome sequence of Cohnella hallensis HS21 isolated from Korean fir (Abies koreana) rhizospheric soil.</title>
        <authorList>
            <person name="Jiang L."/>
            <person name="Kang S.W."/>
            <person name="Kim S."/>
            <person name="Jung J."/>
            <person name="Kim C.Y."/>
            <person name="Kim D.H."/>
            <person name="Kim S.W."/>
            <person name="Lee J."/>
        </authorList>
    </citation>
    <scope>NUCLEOTIDE SEQUENCE [LARGE SCALE GENOMIC DNA]</scope>
    <source>
        <strain evidence="1 2">HS21</strain>
    </source>
</reference>
<accession>A0A3T1D5S8</accession>
<keyword evidence="2" id="KW-1185">Reference proteome</keyword>
<gene>
    <name evidence="1" type="ORF">KCTCHS21_28620</name>
</gene>
<evidence type="ECO:0000313" key="2">
    <source>
        <dbReference type="Proteomes" id="UP000289856"/>
    </source>
</evidence>
<dbReference type="RefSeq" id="WP_130609216.1">
    <property type="nucleotide sequence ID" value="NZ_AP019400.1"/>
</dbReference>
<dbReference type="AlphaFoldDB" id="A0A3T1D5S8"/>
<dbReference type="EMBL" id="AP019400">
    <property type="protein sequence ID" value="BBI33463.1"/>
    <property type="molecule type" value="Genomic_DNA"/>
</dbReference>
<proteinExistence type="predicted"/>
<evidence type="ECO:0000313" key="1">
    <source>
        <dbReference type="EMBL" id="BBI33463.1"/>
    </source>
</evidence>
<organism evidence="1 2">
    <name type="scientific">Cohnella abietis</name>
    <dbReference type="NCBI Taxonomy" id="2507935"/>
    <lineage>
        <taxon>Bacteria</taxon>
        <taxon>Bacillati</taxon>
        <taxon>Bacillota</taxon>
        <taxon>Bacilli</taxon>
        <taxon>Bacillales</taxon>
        <taxon>Paenibacillaceae</taxon>
        <taxon>Cohnella</taxon>
    </lineage>
</organism>
<dbReference type="Proteomes" id="UP000289856">
    <property type="component" value="Chromosome"/>
</dbReference>
<protein>
    <submittedName>
        <fullName evidence="1">Uncharacterized protein</fullName>
    </submittedName>
</protein>